<dbReference type="AlphaFoldDB" id="A0A0F0CPF5"/>
<keyword evidence="1" id="KW-0812">Transmembrane</keyword>
<dbReference type="EMBL" id="JYNY01000450">
    <property type="protein sequence ID" value="KJJ83904.1"/>
    <property type="molecule type" value="Genomic_DNA"/>
</dbReference>
<evidence type="ECO:0000313" key="2">
    <source>
        <dbReference type="EMBL" id="KJJ83904.1"/>
    </source>
</evidence>
<reference evidence="2 3" key="1">
    <citation type="submission" date="2015-02" db="EMBL/GenBank/DDBJ databases">
        <title>Single-cell genomics of uncultivated deep-branching MTB reveals a conserved set of magnetosome genes.</title>
        <authorList>
            <person name="Kolinko S."/>
            <person name="Richter M."/>
            <person name="Glockner F.O."/>
            <person name="Brachmann A."/>
            <person name="Schuler D."/>
        </authorList>
    </citation>
    <scope>NUCLEOTIDE SEQUENCE [LARGE SCALE GENOMIC DNA]</scope>
    <source>
        <strain evidence="2">SKK-01</strain>
    </source>
</reference>
<evidence type="ECO:0000256" key="1">
    <source>
        <dbReference type="SAM" id="Phobius"/>
    </source>
</evidence>
<keyword evidence="1" id="KW-0472">Membrane</keyword>
<dbReference type="Proteomes" id="UP000033428">
    <property type="component" value="Unassembled WGS sequence"/>
</dbReference>
<name>A0A0F0CPF5_9BACT</name>
<organism evidence="2 3">
    <name type="scientific">Candidatus Omnitrophus magneticus</name>
    <dbReference type="NCBI Taxonomy" id="1609969"/>
    <lineage>
        <taxon>Bacteria</taxon>
        <taxon>Pseudomonadati</taxon>
        <taxon>Candidatus Omnitrophota</taxon>
        <taxon>Candidatus Omnitrophus</taxon>
    </lineage>
</organism>
<protein>
    <submittedName>
        <fullName evidence="2">Membrane protein</fullName>
    </submittedName>
</protein>
<gene>
    <name evidence="2" type="ORF">OMAG_002227</name>
</gene>
<feature type="transmembrane region" description="Helical" evidence="1">
    <location>
        <begin position="511"/>
        <end position="529"/>
    </location>
</feature>
<comment type="caution">
    <text evidence="2">The sequence shown here is derived from an EMBL/GenBank/DDBJ whole genome shotgun (WGS) entry which is preliminary data.</text>
</comment>
<evidence type="ECO:0000313" key="3">
    <source>
        <dbReference type="Proteomes" id="UP000033428"/>
    </source>
</evidence>
<proteinExistence type="predicted"/>
<keyword evidence="1" id="KW-1133">Transmembrane helix</keyword>
<sequence>MNKTDLEELVKKSVEFKEEKISASGFHLYLAVLAEKYSININDYTNLARFTKYISGYDRLNIFMLYQEIERLENSVREKIYRTKDEEALYETVVLIYMLKRLYSMELTNGDYSVIEKNMAFYNAEKISLFLKDECAKYGIAMEEGYDIGEILSGISGAIEFYKTAVERDSAMIKNTVERMTKENRRVSALVTGGYHTEGLTKLMKENALSYLVIVPKFEAGKERPYVAVLTNKVKPYEKLLETGKYNIAVRAYFADGDIARVREIVALNLGGARLDAKRIEGIIATWKTAYNVVYNNATEEQRAGRLPSSAFDTMLDNVKVEKKGDTASIVFTTGAGEILLQVQKTKDGGCELITPKTPKDKSASTIKTTIEKQELDKQLIEQLIKQFESKSDVTQEDILDKLRAKNIDTTTISPALEKFIEQVLLALADKKVEKIITKKLEILISISQEKEKINSTQSQQEQEKPKKIEEDVKLKSSESGFSRIGVILTIAGILGIVGIGAIAIKAGLDIVLGLGAIGGVVGLGYIAIKYFKKKLGIGAMLLGMFGTIMSPVIPTQINPAVKIVEAVDNDVIEITKDMCRVQGQEIFCDYKGDLTGYILQAEFNGNVTEQVQLWLKNGDWANVYAYPKQVTGGKVAFDPAKDKRNVDDFNDSSSIAAIGFKVWKDGKGVSAKDLYENLKGFKLVKAGAGEVSKTIEEVVSPKNVAPAVTKEAKKPSKKTGETISLSNCKIQGQEIFCDYKGGNLTGKEIVIEFETGTNVTAQVFVKDTNWANIYSTQLSPKNNVIKFNPTTGQKDVSDFDDLSKTNAIGLKIWNDNASDILSKIKSITIVPSSESGFSRLGVILTTAGVLG</sequence>
<accession>A0A0F0CPF5</accession>
<feature type="transmembrane region" description="Helical" evidence="1">
    <location>
        <begin position="536"/>
        <end position="554"/>
    </location>
</feature>
<feature type="transmembrane region" description="Helical" evidence="1">
    <location>
        <begin position="485"/>
        <end position="505"/>
    </location>
</feature>
<keyword evidence="3" id="KW-1185">Reference proteome</keyword>